<organism evidence="11 12">
    <name type="scientific">Aquiflexum balticum DSM 16537</name>
    <dbReference type="NCBI Taxonomy" id="758820"/>
    <lineage>
        <taxon>Bacteria</taxon>
        <taxon>Pseudomonadati</taxon>
        <taxon>Bacteroidota</taxon>
        <taxon>Cytophagia</taxon>
        <taxon>Cytophagales</taxon>
        <taxon>Cyclobacteriaceae</taxon>
        <taxon>Aquiflexum</taxon>
    </lineage>
</organism>
<dbReference type="InterPro" id="IPR049278">
    <property type="entry name" value="MS_channel_C"/>
</dbReference>
<dbReference type="InterPro" id="IPR023408">
    <property type="entry name" value="MscS_beta-dom_sf"/>
</dbReference>
<dbReference type="EMBL" id="LT838813">
    <property type="protein sequence ID" value="SMD41518.1"/>
    <property type="molecule type" value="Genomic_DNA"/>
</dbReference>
<sequence>MKSIGILFSIFMLFSMHSQVTAQITNAQDLLDSLFMSDENETEAQKAESKPSLEGSIRKTQEYTLKINQLNKVLKNELDTAQIVEIITVSEGVFLLVEKRLENAETKINLRYLNALDNLMTSMNARIETIEESVRNRVDNLASVKTKIDSIKQDDLMRYNLRDTTLLPEYQTAISNLKSNLTRTDSILNLQRLQALTFQSRISRITVKVDEITDNLDTQKRGLEKALFDKENNFIWEPRDFPNTERLVDVFRTSLNLNQTIVSRYIKSHVGISVFLVLLVFLINYWAGSNLKKIKSEKEFSGIILGRMNYVPRYPFLSSLMIILAIAPFFYPNPPVSFFALVLVMMVSISGVLLRRRIGKELYQVWWMLFFLFLISTASNLYWEIAYQERWHLLVFNVFGIFLGLRLLKLQNADETIDIPPYIKLFAKLYIGFGAVSFLANILGRFSLSKMIGITATLSLMHALALVIFVILVKELIYLQIEVSRKSESDFTSMIDFNDIQKKVNRIFSFLAFAIWGYYFFESLSILESMIDAIGKFLVKPRSILNASFTFAQIAVFFVVIYVASFLANTVAYMASIKDQQNVGLGNKRLGSSILLIRLAVLTIGFLIAVAASGIPIDKIAIVLGALSVGIGFGLQTIVNNLVSGVILAFEKPIQIGDTIEVGVVEGVVKDIGIRSSKIKNWDGAEVIIPNGDLLSQYLTNWTLSDKKRRVELIIGVAYKSDMDLVTELITKELNRDEILKAPEPKVFLQTFADNSVNFRVLFWVNDVDIWILVRDRVMRGIFNAFKNNDIEIPFPQRDLYLKEYPGLVQEKLMKPGEKEK</sequence>
<evidence type="ECO:0000259" key="10">
    <source>
        <dbReference type="Pfam" id="PF21082"/>
    </source>
</evidence>
<accession>A0A1W2GYV0</accession>
<evidence type="ECO:0000256" key="6">
    <source>
        <dbReference type="ARBA" id="ARBA00023136"/>
    </source>
</evidence>
<dbReference type="Pfam" id="PF00924">
    <property type="entry name" value="MS_channel_2nd"/>
    <property type="match status" value="1"/>
</dbReference>
<keyword evidence="6 7" id="KW-0472">Membrane</keyword>
<feature type="domain" description="Mechanosensitive ion channel MscS" evidence="9">
    <location>
        <begin position="637"/>
        <end position="703"/>
    </location>
</feature>
<feature type="transmembrane region" description="Helical" evidence="7">
    <location>
        <begin position="270"/>
        <end position="288"/>
    </location>
</feature>
<keyword evidence="5 7" id="KW-1133">Transmembrane helix</keyword>
<dbReference type="PANTHER" id="PTHR30347">
    <property type="entry name" value="POTASSIUM CHANNEL RELATED"/>
    <property type="match status" value="1"/>
</dbReference>
<evidence type="ECO:0000313" key="11">
    <source>
        <dbReference type="EMBL" id="SMD41518.1"/>
    </source>
</evidence>
<keyword evidence="3" id="KW-1003">Cell membrane</keyword>
<feature type="transmembrane region" description="Helical" evidence="7">
    <location>
        <begin position="391"/>
        <end position="408"/>
    </location>
</feature>
<feature type="transmembrane region" description="Helical" evidence="7">
    <location>
        <begin position="366"/>
        <end position="385"/>
    </location>
</feature>
<feature type="domain" description="Mechanosensitive ion channel MscS C-terminal" evidence="10">
    <location>
        <begin position="711"/>
        <end position="793"/>
    </location>
</feature>
<evidence type="ECO:0000256" key="7">
    <source>
        <dbReference type="SAM" id="Phobius"/>
    </source>
</evidence>
<dbReference type="AlphaFoldDB" id="A0A1W2GYV0"/>
<evidence type="ECO:0000256" key="5">
    <source>
        <dbReference type="ARBA" id="ARBA00022989"/>
    </source>
</evidence>
<feature type="transmembrane region" description="Helical" evidence="7">
    <location>
        <begin position="504"/>
        <end position="521"/>
    </location>
</feature>
<evidence type="ECO:0000313" key="12">
    <source>
        <dbReference type="Proteomes" id="UP000192333"/>
    </source>
</evidence>
<dbReference type="RefSeq" id="WP_084118394.1">
    <property type="nucleotide sequence ID" value="NZ_LT838813.1"/>
</dbReference>
<dbReference type="Gene3D" id="3.30.70.100">
    <property type="match status" value="1"/>
</dbReference>
<name>A0A1W2GYV0_9BACT</name>
<evidence type="ECO:0000256" key="4">
    <source>
        <dbReference type="ARBA" id="ARBA00022692"/>
    </source>
</evidence>
<dbReference type="InterPro" id="IPR011066">
    <property type="entry name" value="MscS_channel_C_sf"/>
</dbReference>
<feature type="chain" id="PRO_5013343307" evidence="8">
    <location>
        <begin position="23"/>
        <end position="821"/>
    </location>
</feature>
<dbReference type="STRING" id="758820.SAMN00777080_0042"/>
<comment type="subcellular location">
    <subcellularLocation>
        <location evidence="1">Cell membrane</location>
        <topology evidence="1">Multi-pass membrane protein</topology>
    </subcellularLocation>
</comment>
<evidence type="ECO:0000256" key="2">
    <source>
        <dbReference type="ARBA" id="ARBA00008017"/>
    </source>
</evidence>
<dbReference type="InterPro" id="IPR010920">
    <property type="entry name" value="LSM_dom_sf"/>
</dbReference>
<dbReference type="InterPro" id="IPR011014">
    <property type="entry name" value="MscS_channel_TM-2"/>
</dbReference>
<feature type="transmembrane region" description="Helical" evidence="7">
    <location>
        <begin position="314"/>
        <end position="331"/>
    </location>
</feature>
<dbReference type="InterPro" id="IPR052702">
    <property type="entry name" value="MscS-like_channel"/>
</dbReference>
<dbReference type="InterPro" id="IPR006685">
    <property type="entry name" value="MscS_channel_2nd"/>
</dbReference>
<reference evidence="12" key="1">
    <citation type="submission" date="2017-04" db="EMBL/GenBank/DDBJ databases">
        <authorList>
            <person name="Varghese N."/>
            <person name="Submissions S."/>
        </authorList>
    </citation>
    <scope>NUCLEOTIDE SEQUENCE [LARGE SCALE GENOMIC DNA]</scope>
    <source>
        <strain evidence="12">DSM 16537</strain>
    </source>
</reference>
<dbReference type="Gene3D" id="2.30.30.60">
    <property type="match status" value="1"/>
</dbReference>
<evidence type="ECO:0000256" key="1">
    <source>
        <dbReference type="ARBA" id="ARBA00004651"/>
    </source>
</evidence>
<evidence type="ECO:0000259" key="9">
    <source>
        <dbReference type="Pfam" id="PF00924"/>
    </source>
</evidence>
<dbReference type="GO" id="GO:0005886">
    <property type="term" value="C:plasma membrane"/>
    <property type="evidence" value="ECO:0007669"/>
    <property type="project" value="UniProtKB-SubCell"/>
</dbReference>
<dbReference type="Pfam" id="PF21082">
    <property type="entry name" value="MS_channel_3rd"/>
    <property type="match status" value="1"/>
</dbReference>
<protein>
    <submittedName>
        <fullName evidence="11">Small-conductance mechanosensitive channel</fullName>
    </submittedName>
</protein>
<feature type="signal peptide" evidence="8">
    <location>
        <begin position="1"/>
        <end position="22"/>
    </location>
</feature>
<proteinExistence type="inferred from homology"/>
<feature type="transmembrane region" description="Helical" evidence="7">
    <location>
        <begin position="454"/>
        <end position="477"/>
    </location>
</feature>
<keyword evidence="12" id="KW-1185">Reference proteome</keyword>
<evidence type="ECO:0000256" key="8">
    <source>
        <dbReference type="SAM" id="SignalP"/>
    </source>
</evidence>
<comment type="similarity">
    <text evidence="2">Belongs to the MscS (TC 1.A.23) family.</text>
</comment>
<dbReference type="SUPFAM" id="SSF50182">
    <property type="entry name" value="Sm-like ribonucleoproteins"/>
    <property type="match status" value="1"/>
</dbReference>
<feature type="transmembrane region" description="Helical" evidence="7">
    <location>
        <begin position="595"/>
        <end position="615"/>
    </location>
</feature>
<dbReference type="Gene3D" id="1.10.287.1260">
    <property type="match status" value="1"/>
</dbReference>
<keyword evidence="4 7" id="KW-0812">Transmembrane</keyword>
<gene>
    <name evidence="11" type="ORF">SAMN00777080_0042</name>
</gene>
<dbReference type="PANTHER" id="PTHR30347:SF1">
    <property type="entry name" value="MECHANOSENSITIVE CHANNEL MSCK"/>
    <property type="match status" value="1"/>
</dbReference>
<dbReference type="OrthoDB" id="9809206at2"/>
<keyword evidence="8" id="KW-0732">Signal</keyword>
<feature type="transmembrane region" description="Helical" evidence="7">
    <location>
        <begin position="337"/>
        <end position="354"/>
    </location>
</feature>
<dbReference type="SUPFAM" id="SSF82861">
    <property type="entry name" value="Mechanosensitive channel protein MscS (YggB), transmembrane region"/>
    <property type="match status" value="1"/>
</dbReference>
<feature type="transmembrane region" description="Helical" evidence="7">
    <location>
        <begin position="429"/>
        <end position="448"/>
    </location>
</feature>
<dbReference type="SUPFAM" id="SSF82689">
    <property type="entry name" value="Mechanosensitive channel protein MscS (YggB), C-terminal domain"/>
    <property type="match status" value="1"/>
</dbReference>
<feature type="transmembrane region" description="Helical" evidence="7">
    <location>
        <begin position="551"/>
        <end position="574"/>
    </location>
</feature>
<evidence type="ECO:0000256" key="3">
    <source>
        <dbReference type="ARBA" id="ARBA00022475"/>
    </source>
</evidence>
<dbReference type="GO" id="GO:0008381">
    <property type="term" value="F:mechanosensitive monoatomic ion channel activity"/>
    <property type="evidence" value="ECO:0007669"/>
    <property type="project" value="UniProtKB-ARBA"/>
</dbReference>
<feature type="transmembrane region" description="Helical" evidence="7">
    <location>
        <begin position="621"/>
        <end position="643"/>
    </location>
</feature>
<dbReference type="Proteomes" id="UP000192333">
    <property type="component" value="Chromosome I"/>
</dbReference>